<dbReference type="EMBL" id="BAAATJ010000031">
    <property type="protein sequence ID" value="GAA2414150.1"/>
    <property type="molecule type" value="Genomic_DNA"/>
</dbReference>
<reference evidence="1 2" key="1">
    <citation type="journal article" date="2019" name="Int. J. Syst. Evol. Microbiol.">
        <title>The Global Catalogue of Microorganisms (GCM) 10K type strain sequencing project: providing services to taxonomists for standard genome sequencing and annotation.</title>
        <authorList>
            <consortium name="The Broad Institute Genomics Platform"/>
            <consortium name="The Broad Institute Genome Sequencing Center for Infectious Disease"/>
            <person name="Wu L."/>
            <person name="Ma J."/>
        </authorList>
    </citation>
    <scope>NUCLEOTIDE SEQUENCE [LARGE SCALE GENOMIC DNA]</scope>
    <source>
        <strain evidence="1 2">JCM 6921</strain>
    </source>
</reference>
<dbReference type="Proteomes" id="UP001500058">
    <property type="component" value="Unassembled WGS sequence"/>
</dbReference>
<gene>
    <name evidence="1" type="ORF">GCM10010420_49640</name>
</gene>
<proteinExistence type="predicted"/>
<sequence length="57" mass="6126">MAARTVDHMLHRTESDPLVPFCDNYGDDNHASVWEGRRTHEHGGIPLDGGAGAGARA</sequence>
<comment type="caution">
    <text evidence="1">The sequence shown here is derived from an EMBL/GenBank/DDBJ whole genome shotgun (WGS) entry which is preliminary data.</text>
</comment>
<keyword evidence="2" id="KW-1185">Reference proteome</keyword>
<organism evidence="1 2">
    <name type="scientific">Streptomyces glaucosporus</name>
    <dbReference type="NCBI Taxonomy" id="284044"/>
    <lineage>
        <taxon>Bacteria</taxon>
        <taxon>Bacillati</taxon>
        <taxon>Actinomycetota</taxon>
        <taxon>Actinomycetes</taxon>
        <taxon>Kitasatosporales</taxon>
        <taxon>Streptomycetaceae</taxon>
        <taxon>Streptomyces</taxon>
    </lineage>
</organism>
<evidence type="ECO:0000313" key="1">
    <source>
        <dbReference type="EMBL" id="GAA2414150.1"/>
    </source>
</evidence>
<evidence type="ECO:0000313" key="2">
    <source>
        <dbReference type="Proteomes" id="UP001500058"/>
    </source>
</evidence>
<accession>A0ABN3IW13</accession>
<name>A0ABN3IW13_9ACTN</name>
<protein>
    <submittedName>
        <fullName evidence="1">Uncharacterized protein</fullName>
    </submittedName>
</protein>